<reference evidence="2" key="1">
    <citation type="submission" date="2006-10" db="EMBL/GenBank/DDBJ databases">
        <authorList>
            <person name="Heidelberg J."/>
            <person name="Sebastian Y."/>
        </authorList>
    </citation>
    <scope>NUCLEOTIDE SEQUENCE [LARGE SCALE GENOMIC DNA]</scope>
    <source>
        <strain evidence="2">EX25</strain>
    </source>
</reference>
<dbReference type="Proteomes" id="UP000242664">
    <property type="component" value="Unassembled WGS sequence"/>
</dbReference>
<name>A0ABM9WXB4_VIBAE</name>
<dbReference type="InterPro" id="IPR046100">
    <property type="entry name" value="DUF6037"/>
</dbReference>
<dbReference type="EMBL" id="DS267811">
    <property type="protein sequence ID" value="EDN58061.1"/>
    <property type="molecule type" value="Genomic_DNA"/>
</dbReference>
<proteinExistence type="predicted"/>
<sequence>MDFFQNFKLLKSDMEEKGWVVEAFPFEYKNIDYVVLVKLYQEHEVKLNRYALLKVEFLKANDIDDNLEVEANVRELLTDARTLREYFGIEWAENLGSILHQFNEYFANFIPDKIDLSKSNLFKTAMNKSLSESDSEDPNKIFCYSVRRNPDGGTRSIFNDNKSRLLRPKLYEKFEGDYTVSFCYSPSSEREKSDAEIISNFTKK</sequence>
<dbReference type="Pfam" id="PF19503">
    <property type="entry name" value="DUF6037"/>
    <property type="match status" value="1"/>
</dbReference>
<accession>A0ABM9WXB4</accession>
<organism evidence="1 2">
    <name type="scientific">Vibrio antiquarius (strain Ex25)</name>
    <dbReference type="NCBI Taxonomy" id="150340"/>
    <lineage>
        <taxon>Bacteria</taxon>
        <taxon>Pseudomonadati</taxon>
        <taxon>Pseudomonadota</taxon>
        <taxon>Gammaproteobacteria</taxon>
        <taxon>Vibrionales</taxon>
        <taxon>Vibrionaceae</taxon>
        <taxon>Vibrio</taxon>
        <taxon>Vibrio diabolicus subgroup</taxon>
    </lineage>
</organism>
<dbReference type="RefSeq" id="WP_006741452.1">
    <property type="nucleotide sequence ID" value="NC_013456.1"/>
</dbReference>
<evidence type="ECO:0000313" key="2">
    <source>
        <dbReference type="Proteomes" id="UP000242664"/>
    </source>
</evidence>
<evidence type="ECO:0000313" key="1">
    <source>
        <dbReference type="EMBL" id="EDN58061.1"/>
    </source>
</evidence>
<keyword evidence="2" id="KW-1185">Reference proteome</keyword>
<gene>
    <name evidence="1" type="ORF">VEx25_B0121</name>
</gene>
<dbReference type="GeneID" id="45027429"/>
<protein>
    <submittedName>
        <fullName evidence="1">Uncharacterized protein</fullName>
    </submittedName>
</protein>